<evidence type="ECO:0000256" key="2">
    <source>
        <dbReference type="ARBA" id="ARBA00007158"/>
    </source>
</evidence>
<keyword evidence="7 14" id="KW-0863">Zinc-finger</keyword>
<comment type="caution">
    <text evidence="17">The sequence shown here is derived from an EMBL/GenBank/DDBJ whole genome shotgun (WGS) entry which is preliminary data.</text>
</comment>
<evidence type="ECO:0000256" key="9">
    <source>
        <dbReference type="ARBA" id="ARBA00023015"/>
    </source>
</evidence>
<keyword evidence="4" id="KW-0678">Repressor</keyword>
<dbReference type="PROSITE" id="PS00028">
    <property type="entry name" value="ZINC_FINGER_C2H2_1"/>
    <property type="match status" value="3"/>
</dbReference>
<keyword evidence="13" id="KW-0539">Nucleus</keyword>
<feature type="domain" description="C2H2-type" evidence="16">
    <location>
        <begin position="783"/>
        <end position="811"/>
    </location>
</feature>
<comment type="similarity">
    <text evidence="2">Belongs to the teashirt C2H2-type zinc-finger protein family.</text>
</comment>
<dbReference type="InterPro" id="IPR013087">
    <property type="entry name" value="Znf_C2H2_type"/>
</dbReference>
<evidence type="ECO:0000256" key="15">
    <source>
        <dbReference type="SAM" id="MobiDB-lite"/>
    </source>
</evidence>
<gene>
    <name evidence="17" type="primary">Tshz1_0</name>
    <name evidence="17" type="ORF">GTO93_0017326</name>
</gene>
<evidence type="ECO:0000256" key="14">
    <source>
        <dbReference type="PROSITE-ProRule" id="PRU00042"/>
    </source>
</evidence>
<dbReference type="PANTHER" id="PTHR12487">
    <property type="entry name" value="TEASHIRT-RELATED"/>
    <property type="match status" value="1"/>
</dbReference>
<proteinExistence type="inferred from homology"/>
<feature type="non-terminal residue" evidence="17">
    <location>
        <position position="1"/>
    </location>
</feature>
<evidence type="ECO:0000256" key="5">
    <source>
        <dbReference type="ARBA" id="ARBA00022723"/>
    </source>
</evidence>
<feature type="compositionally biased region" description="Basic and acidic residues" evidence="15">
    <location>
        <begin position="246"/>
        <end position="255"/>
    </location>
</feature>
<keyword evidence="11" id="KW-0371">Homeobox</keyword>
<keyword evidence="18" id="KW-1185">Reference proteome</keyword>
<feature type="region of interest" description="Disordered" evidence="15">
    <location>
        <begin position="96"/>
        <end position="128"/>
    </location>
</feature>
<dbReference type="InterPro" id="IPR058631">
    <property type="entry name" value="TSHZ1-3_homeodomain"/>
</dbReference>
<keyword evidence="10" id="KW-0238">DNA-binding</keyword>
<evidence type="ECO:0000313" key="17">
    <source>
        <dbReference type="EMBL" id="MBN3275291.1"/>
    </source>
</evidence>
<evidence type="ECO:0000256" key="6">
    <source>
        <dbReference type="ARBA" id="ARBA00022737"/>
    </source>
</evidence>
<dbReference type="Proteomes" id="UP001166093">
    <property type="component" value="Unassembled WGS sequence"/>
</dbReference>
<evidence type="ECO:0000256" key="12">
    <source>
        <dbReference type="ARBA" id="ARBA00023163"/>
    </source>
</evidence>
<dbReference type="CDD" id="cd00086">
    <property type="entry name" value="homeodomain"/>
    <property type="match status" value="1"/>
</dbReference>
<feature type="compositionally biased region" description="Low complexity" evidence="15">
    <location>
        <begin position="598"/>
        <end position="608"/>
    </location>
</feature>
<keyword evidence="12" id="KW-0804">Transcription</keyword>
<evidence type="ECO:0000256" key="8">
    <source>
        <dbReference type="ARBA" id="ARBA00022833"/>
    </source>
</evidence>
<dbReference type="Pfam" id="PF26094">
    <property type="entry name" value="HTH_TSHZ3"/>
    <property type="match status" value="1"/>
</dbReference>
<feature type="region of interest" description="Disordered" evidence="15">
    <location>
        <begin position="594"/>
        <end position="617"/>
    </location>
</feature>
<dbReference type="SMART" id="SM00389">
    <property type="entry name" value="HOX"/>
    <property type="match status" value="1"/>
</dbReference>
<comment type="subcellular location">
    <subcellularLocation>
        <location evidence="1">Nucleus</location>
    </subcellularLocation>
</comment>
<keyword evidence="5" id="KW-0479">Metal-binding</keyword>
<evidence type="ECO:0000256" key="3">
    <source>
        <dbReference type="ARBA" id="ARBA00022473"/>
    </source>
</evidence>
<dbReference type="PANTHER" id="PTHR12487:SF6">
    <property type="entry name" value="TEASHIRT HOMOLOG 1"/>
    <property type="match status" value="1"/>
</dbReference>
<dbReference type="Gene3D" id="3.30.160.60">
    <property type="entry name" value="Classic Zinc Finger"/>
    <property type="match status" value="1"/>
</dbReference>
<feature type="domain" description="C2H2-type" evidence="16">
    <location>
        <begin position="716"/>
        <end position="740"/>
    </location>
</feature>
<feature type="compositionally biased region" description="Basic and acidic residues" evidence="15">
    <location>
        <begin position="1"/>
        <end position="20"/>
    </location>
</feature>
<organism evidence="17 18">
    <name type="scientific">Polyodon spathula</name>
    <name type="common">North American paddlefish</name>
    <name type="synonym">Squalus spathula</name>
    <dbReference type="NCBI Taxonomy" id="7913"/>
    <lineage>
        <taxon>Eukaryota</taxon>
        <taxon>Metazoa</taxon>
        <taxon>Chordata</taxon>
        <taxon>Craniata</taxon>
        <taxon>Vertebrata</taxon>
        <taxon>Euteleostomi</taxon>
        <taxon>Actinopterygii</taxon>
        <taxon>Chondrostei</taxon>
        <taxon>Acipenseriformes</taxon>
        <taxon>Polyodontidae</taxon>
        <taxon>Polyodon</taxon>
    </lineage>
</organism>
<feature type="region of interest" description="Disordered" evidence="15">
    <location>
        <begin position="545"/>
        <end position="568"/>
    </location>
</feature>
<feature type="compositionally biased region" description="Polar residues" evidence="15">
    <location>
        <begin position="218"/>
        <end position="229"/>
    </location>
</feature>
<evidence type="ECO:0000259" key="16">
    <source>
        <dbReference type="PROSITE" id="PS50157"/>
    </source>
</evidence>
<feature type="region of interest" description="Disordered" evidence="15">
    <location>
        <begin position="1"/>
        <end position="35"/>
    </location>
</feature>
<feature type="compositionally biased region" description="Low complexity" evidence="15">
    <location>
        <begin position="551"/>
        <end position="563"/>
    </location>
</feature>
<sequence>MNDTGHYRDDNKDKEADNRKKWSKPRKRSLMEMEGKEDAQKVLKCMYCGHSFESLQDLSVHMIKTKHYQKVPLKEPVPALTKLVPSTKKRALQDFVSPCSPESVSSTPGVPMSEPTKDQKTANPYVTPNNRYGYQNGASYTWQFEARKAQILKCMECGSSHDTLQQLTAHMMVTGHFIKVTNSASKKGKQLVFDPVVEEKIQSIPLPPTTTRLPLPNIKSQPDSPAHSSNSEEKREPDDEPLEAQEPEKKIKEEKEDPDEKFESNTPYEYLREEDLEETPKGGMDILKSLENTVSSAISKAQTGAPTWGGYPSIHAAYQLQGSVKSVQSTVQSIQVQPSFTNNMKTLSSEHTALIHSPGNMSPPLHKSNVSAMEELVEKVTGKITVKKEEKAVEKCKLLQIKPLSLTSKENKDLPKPDDLNRKPAKKNNIAEAELPNPHKEGQLDNHIKNGTEALKSPVSNGCNSLGIITDHSPEQPFVNPLSALQSIMNTHLGKAAKPISPTLDPLAMLYKISNSVLEKPIYPTTQVKQADPINRYYYESNDQPIDLTKSKNNNSNNTNSSSRPIISSLTESISSPLRENALMDISDMVKNLTGRLTPKSSTPSSVSEKSDADGSTFEDALEELSPVQKRKGRQSNWNPQHLLILQAQFASSLRETPEGKYVMTDLGPQERVHICKFTGLSMTTISHWLANVKYQLRRTGGTKFIKNIDSGHPVFLCNDCASQFRTPSTYINHLESHLGFSLKDLSKLSLDHVREQQTVSKVITEKTLGSHGFSEEDSGSLFQCKLCNRTFASKHAVKLHLSKTHGKSPEDHLVYVNELDKFEKK</sequence>
<evidence type="ECO:0000313" key="18">
    <source>
        <dbReference type="Proteomes" id="UP001166093"/>
    </source>
</evidence>
<keyword evidence="3" id="KW-0217">Developmental protein</keyword>
<protein>
    <submittedName>
        <fullName evidence="17">TSH1 protein</fullName>
    </submittedName>
</protein>
<dbReference type="SMART" id="SM00355">
    <property type="entry name" value="ZnF_C2H2"/>
    <property type="match status" value="4"/>
</dbReference>
<evidence type="ECO:0000256" key="10">
    <source>
        <dbReference type="ARBA" id="ARBA00023125"/>
    </source>
</evidence>
<dbReference type="PROSITE" id="PS50157">
    <property type="entry name" value="ZINC_FINGER_C2H2_2"/>
    <property type="match status" value="3"/>
</dbReference>
<feature type="non-terminal residue" evidence="17">
    <location>
        <position position="826"/>
    </location>
</feature>
<dbReference type="InterPro" id="IPR027008">
    <property type="entry name" value="Teashirt_fam"/>
</dbReference>
<keyword evidence="6" id="KW-0677">Repeat</keyword>
<name>A0ABS2XMK3_POLSP</name>
<evidence type="ECO:0000256" key="7">
    <source>
        <dbReference type="ARBA" id="ARBA00022771"/>
    </source>
</evidence>
<evidence type="ECO:0000256" key="1">
    <source>
        <dbReference type="ARBA" id="ARBA00004123"/>
    </source>
</evidence>
<evidence type="ECO:0000256" key="11">
    <source>
        <dbReference type="ARBA" id="ARBA00023155"/>
    </source>
</evidence>
<accession>A0ABS2XMK3</accession>
<keyword evidence="9" id="KW-0805">Transcription regulation</keyword>
<dbReference type="EMBL" id="JAAWVQ010049541">
    <property type="protein sequence ID" value="MBN3275291.1"/>
    <property type="molecule type" value="Genomic_DNA"/>
</dbReference>
<feature type="domain" description="C2H2-type" evidence="16">
    <location>
        <begin position="43"/>
        <end position="72"/>
    </location>
</feature>
<dbReference type="InterPro" id="IPR001356">
    <property type="entry name" value="HD"/>
</dbReference>
<evidence type="ECO:0000256" key="4">
    <source>
        <dbReference type="ARBA" id="ARBA00022491"/>
    </source>
</evidence>
<reference evidence="17" key="1">
    <citation type="journal article" date="2021" name="Cell">
        <title>Tracing the genetic footprints of vertebrate landing in non-teleost ray-finned fishes.</title>
        <authorList>
            <person name="Bi X."/>
            <person name="Wang K."/>
            <person name="Yang L."/>
            <person name="Pan H."/>
            <person name="Jiang H."/>
            <person name="Wei Q."/>
            <person name="Fang M."/>
            <person name="Yu H."/>
            <person name="Zhu C."/>
            <person name="Cai Y."/>
            <person name="He Y."/>
            <person name="Gan X."/>
            <person name="Zeng H."/>
            <person name="Yu D."/>
            <person name="Zhu Y."/>
            <person name="Jiang H."/>
            <person name="Qiu Q."/>
            <person name="Yang H."/>
            <person name="Zhang Y.E."/>
            <person name="Wang W."/>
            <person name="Zhu M."/>
            <person name="He S."/>
            <person name="Zhang G."/>
        </authorList>
    </citation>
    <scope>NUCLEOTIDE SEQUENCE</scope>
    <source>
        <strain evidence="17">Pddl_001</strain>
    </source>
</reference>
<feature type="region of interest" description="Disordered" evidence="15">
    <location>
        <begin position="204"/>
        <end position="280"/>
    </location>
</feature>
<evidence type="ECO:0000256" key="13">
    <source>
        <dbReference type="ARBA" id="ARBA00023242"/>
    </source>
</evidence>
<keyword evidence="8" id="KW-0862">Zinc</keyword>